<keyword evidence="5" id="KW-1133">Transmembrane helix</keyword>
<dbReference type="PANTHER" id="PTHR46041">
    <property type="entry name" value="MITOCHONDRIAL INNER MEMBRANE PROTEASE SUBUNIT 2"/>
    <property type="match status" value="1"/>
</dbReference>
<evidence type="ECO:0000256" key="5">
    <source>
        <dbReference type="ARBA" id="ARBA00022989"/>
    </source>
</evidence>
<keyword evidence="6" id="KW-0472">Membrane</keyword>
<dbReference type="InterPro" id="IPR019533">
    <property type="entry name" value="Peptidase_S26"/>
</dbReference>
<dbReference type="SUPFAM" id="SSF51306">
    <property type="entry name" value="LexA/Signal peptidase"/>
    <property type="match status" value="1"/>
</dbReference>
<dbReference type="Pfam" id="PF10502">
    <property type="entry name" value="Peptidase_S26"/>
    <property type="match status" value="1"/>
</dbReference>
<feature type="compositionally biased region" description="Basic and acidic residues" evidence="7">
    <location>
        <begin position="148"/>
        <end position="157"/>
    </location>
</feature>
<keyword evidence="2" id="KW-0645">Protease</keyword>
<dbReference type="Proteomes" id="UP001189429">
    <property type="component" value="Unassembled WGS sequence"/>
</dbReference>
<dbReference type="InterPro" id="IPR037730">
    <property type="entry name" value="IMP2"/>
</dbReference>
<name>A0ABN9RV38_9DINO</name>
<keyword evidence="10" id="KW-1185">Reference proteome</keyword>
<dbReference type="EMBL" id="CAUYUJ010008113">
    <property type="protein sequence ID" value="CAK0822907.1"/>
    <property type="molecule type" value="Genomic_DNA"/>
</dbReference>
<evidence type="ECO:0000256" key="2">
    <source>
        <dbReference type="ARBA" id="ARBA00022670"/>
    </source>
</evidence>
<accession>A0ABN9RV38</accession>
<feature type="compositionally biased region" description="Basic residues" evidence="7">
    <location>
        <begin position="132"/>
        <end position="147"/>
    </location>
</feature>
<keyword evidence="4" id="KW-0378">Hydrolase</keyword>
<dbReference type="CDD" id="cd06530">
    <property type="entry name" value="S26_SPase_I"/>
    <property type="match status" value="1"/>
</dbReference>
<organism evidence="9 10">
    <name type="scientific">Prorocentrum cordatum</name>
    <dbReference type="NCBI Taxonomy" id="2364126"/>
    <lineage>
        <taxon>Eukaryota</taxon>
        <taxon>Sar</taxon>
        <taxon>Alveolata</taxon>
        <taxon>Dinophyceae</taxon>
        <taxon>Prorocentrales</taxon>
        <taxon>Prorocentraceae</taxon>
        <taxon>Prorocentrum</taxon>
    </lineage>
</organism>
<feature type="domain" description="Peptidase S26" evidence="8">
    <location>
        <begin position="6"/>
        <end position="87"/>
    </location>
</feature>
<comment type="caution">
    <text evidence="9">The sequence shown here is derived from an EMBL/GenBank/DDBJ whole genome shotgun (WGS) entry which is preliminary data.</text>
</comment>
<dbReference type="InterPro" id="IPR036286">
    <property type="entry name" value="LexA/Signal_pep-like_sf"/>
</dbReference>
<evidence type="ECO:0000256" key="1">
    <source>
        <dbReference type="ARBA" id="ARBA00004167"/>
    </source>
</evidence>
<proteinExistence type="predicted"/>
<sequence>MAPSWRKVAKAAWIAVPPLVFIKDRWVWIYCVEGRSMSPTLNPQDTLLNRCFRDCVLVHRNAEFRKGDLVVLKDPGTNCHIVKRLVAQLWHQSVRDGRTEAAGVVSAEQAAGSCGGAGARVPGAARRDLGGRARRPRLGGGRQRRHERGLADVRARADGPPGRPPGIGGVAVLAGTMD</sequence>
<dbReference type="PANTHER" id="PTHR46041:SF2">
    <property type="entry name" value="MITOCHONDRIAL INNER MEMBRANE PROTEASE SUBUNIT 2"/>
    <property type="match status" value="1"/>
</dbReference>
<keyword evidence="3" id="KW-0812">Transmembrane</keyword>
<evidence type="ECO:0000313" key="9">
    <source>
        <dbReference type="EMBL" id="CAK0822907.1"/>
    </source>
</evidence>
<evidence type="ECO:0000259" key="8">
    <source>
        <dbReference type="Pfam" id="PF10502"/>
    </source>
</evidence>
<protein>
    <recommendedName>
        <fullName evidence="8">Peptidase S26 domain-containing protein</fullName>
    </recommendedName>
</protein>
<dbReference type="Gene3D" id="2.10.109.10">
    <property type="entry name" value="Umud Fragment, subunit A"/>
    <property type="match status" value="1"/>
</dbReference>
<evidence type="ECO:0000256" key="4">
    <source>
        <dbReference type="ARBA" id="ARBA00022801"/>
    </source>
</evidence>
<evidence type="ECO:0000313" key="10">
    <source>
        <dbReference type="Proteomes" id="UP001189429"/>
    </source>
</evidence>
<evidence type="ECO:0000256" key="7">
    <source>
        <dbReference type="SAM" id="MobiDB-lite"/>
    </source>
</evidence>
<evidence type="ECO:0000256" key="3">
    <source>
        <dbReference type="ARBA" id="ARBA00022692"/>
    </source>
</evidence>
<reference evidence="9" key="1">
    <citation type="submission" date="2023-10" db="EMBL/GenBank/DDBJ databases">
        <authorList>
            <person name="Chen Y."/>
            <person name="Shah S."/>
            <person name="Dougan E. K."/>
            <person name="Thang M."/>
            <person name="Chan C."/>
        </authorList>
    </citation>
    <scope>NUCLEOTIDE SEQUENCE [LARGE SCALE GENOMIC DNA]</scope>
</reference>
<gene>
    <name evidence="9" type="ORF">PCOR1329_LOCUS23803</name>
</gene>
<comment type="subcellular location">
    <subcellularLocation>
        <location evidence="1">Membrane</location>
        <topology evidence="1">Single-pass membrane protein</topology>
    </subcellularLocation>
</comment>
<evidence type="ECO:0000256" key="6">
    <source>
        <dbReference type="ARBA" id="ARBA00023136"/>
    </source>
</evidence>
<feature type="region of interest" description="Disordered" evidence="7">
    <location>
        <begin position="116"/>
        <end position="169"/>
    </location>
</feature>